<name>A0ACB9VTJ9_CHAAC</name>
<gene>
    <name evidence="1" type="ORF">KUCAC02_025358</name>
</gene>
<accession>A0ACB9VTJ9</accession>
<comment type="caution">
    <text evidence="1">The sequence shown here is derived from an EMBL/GenBank/DDBJ whole genome shotgun (WGS) entry which is preliminary data.</text>
</comment>
<dbReference type="Proteomes" id="UP001057452">
    <property type="component" value="Chromosome 15"/>
</dbReference>
<protein>
    <submittedName>
        <fullName evidence="1">Uncharacterized protein</fullName>
    </submittedName>
</protein>
<dbReference type="EMBL" id="CM043799">
    <property type="protein sequence ID" value="KAI4803703.1"/>
    <property type="molecule type" value="Genomic_DNA"/>
</dbReference>
<proteinExistence type="predicted"/>
<keyword evidence="2" id="KW-1185">Reference proteome</keyword>
<sequence length="80" mass="8832">MLPHSTQWALLADLSPSPSLPLSLPLSLSLSQDMKESYTGMSHSGVGRVRTHHSQRPHSHPVHPAISLKHRHTPFLSIIT</sequence>
<reference evidence="1" key="1">
    <citation type="submission" date="2022-05" db="EMBL/GenBank/DDBJ databases">
        <title>Chromosome-level genome of Chaenocephalus aceratus.</title>
        <authorList>
            <person name="Park H."/>
        </authorList>
    </citation>
    <scope>NUCLEOTIDE SEQUENCE</scope>
    <source>
        <strain evidence="1">KU_202001</strain>
    </source>
</reference>
<evidence type="ECO:0000313" key="1">
    <source>
        <dbReference type="EMBL" id="KAI4803703.1"/>
    </source>
</evidence>
<evidence type="ECO:0000313" key="2">
    <source>
        <dbReference type="Proteomes" id="UP001057452"/>
    </source>
</evidence>
<organism evidence="1 2">
    <name type="scientific">Chaenocephalus aceratus</name>
    <name type="common">Blackfin icefish</name>
    <name type="synonym">Chaenichthys aceratus</name>
    <dbReference type="NCBI Taxonomy" id="36190"/>
    <lineage>
        <taxon>Eukaryota</taxon>
        <taxon>Metazoa</taxon>
        <taxon>Chordata</taxon>
        <taxon>Craniata</taxon>
        <taxon>Vertebrata</taxon>
        <taxon>Euteleostomi</taxon>
        <taxon>Actinopterygii</taxon>
        <taxon>Neopterygii</taxon>
        <taxon>Teleostei</taxon>
        <taxon>Neoteleostei</taxon>
        <taxon>Acanthomorphata</taxon>
        <taxon>Eupercaria</taxon>
        <taxon>Perciformes</taxon>
        <taxon>Notothenioidei</taxon>
        <taxon>Channichthyidae</taxon>
        <taxon>Chaenocephalus</taxon>
    </lineage>
</organism>